<feature type="domain" description="GST N-terminal" evidence="4">
    <location>
        <begin position="3"/>
        <end position="81"/>
    </location>
</feature>
<sequence>MTARLELVSHKLCPYVQRAAITLAEKGAAFERSWVDLGNRPAWFTAISPLGKVPLLKVDGEVLFESAVICDYLDETLGPRLHPADPLLRAKHRAWVEFGSSVLTAIGTFYNAPDAAAFERAADSLEGKFATIEQVLGDGPWFAGARFSLVDAAFGPVFRYFDVFDRIGRFGILDGKPKVQAWRAALAARPSVAGAVTPEYPELLLDFVRRRGSHLAALAVDVT</sequence>
<keyword evidence="2" id="KW-0808">Transferase</keyword>
<evidence type="ECO:0000313" key="6">
    <source>
        <dbReference type="EMBL" id="MCS0809761.1"/>
    </source>
</evidence>
<name>A0ABT2DEM3_9BURK</name>
<dbReference type="SFLD" id="SFLDG00358">
    <property type="entry name" value="Main_(cytGST)"/>
    <property type="match status" value="1"/>
</dbReference>
<evidence type="ECO:0000256" key="2">
    <source>
        <dbReference type="ARBA" id="ARBA00022679"/>
    </source>
</evidence>
<comment type="catalytic activity">
    <reaction evidence="3">
        <text>RX + glutathione = an S-substituted glutathione + a halide anion + H(+)</text>
        <dbReference type="Rhea" id="RHEA:16437"/>
        <dbReference type="ChEBI" id="CHEBI:15378"/>
        <dbReference type="ChEBI" id="CHEBI:16042"/>
        <dbReference type="ChEBI" id="CHEBI:17792"/>
        <dbReference type="ChEBI" id="CHEBI:57925"/>
        <dbReference type="ChEBI" id="CHEBI:90779"/>
        <dbReference type="EC" id="2.5.1.18"/>
    </reaction>
</comment>
<comment type="caution">
    <text evidence="6">The sequence shown here is derived from an EMBL/GenBank/DDBJ whole genome shotgun (WGS) entry which is preliminary data.</text>
</comment>
<dbReference type="Pfam" id="PF13409">
    <property type="entry name" value="GST_N_2"/>
    <property type="match status" value="1"/>
</dbReference>
<evidence type="ECO:0000256" key="1">
    <source>
        <dbReference type="ARBA" id="ARBA00012452"/>
    </source>
</evidence>
<evidence type="ECO:0000313" key="7">
    <source>
        <dbReference type="Proteomes" id="UP001206126"/>
    </source>
</evidence>
<reference evidence="6 7" key="1">
    <citation type="submission" date="2022-08" db="EMBL/GenBank/DDBJ databases">
        <title>Reclassification of Massilia species as members of the genera Telluria, Duganella, Pseudoduganella, Mokoshia gen. nov. and Zemynaea gen. nov. using orthogonal and non-orthogonal genome-based approaches.</title>
        <authorList>
            <person name="Bowman J.P."/>
        </authorList>
    </citation>
    <scope>NUCLEOTIDE SEQUENCE [LARGE SCALE GENOMIC DNA]</scope>
    <source>
        <strain evidence="6 7">JCM 31605</strain>
    </source>
</reference>
<protein>
    <recommendedName>
        <fullName evidence="1">glutathione transferase</fullName>
        <ecNumber evidence="1">2.5.1.18</ecNumber>
    </recommendedName>
</protein>
<dbReference type="SFLD" id="SFLDG01152">
    <property type="entry name" value="Main.3:_Omega-_and_Tau-like"/>
    <property type="match status" value="1"/>
</dbReference>
<organism evidence="6 7">
    <name type="scientific">Massilia agilis</name>
    <dbReference type="NCBI Taxonomy" id="1811226"/>
    <lineage>
        <taxon>Bacteria</taxon>
        <taxon>Pseudomonadati</taxon>
        <taxon>Pseudomonadota</taxon>
        <taxon>Betaproteobacteria</taxon>
        <taxon>Burkholderiales</taxon>
        <taxon>Oxalobacteraceae</taxon>
        <taxon>Telluria group</taxon>
        <taxon>Massilia</taxon>
    </lineage>
</organism>
<dbReference type="InterPro" id="IPR045073">
    <property type="entry name" value="Omega/Tau-like"/>
</dbReference>
<dbReference type="SFLD" id="SFLDS00019">
    <property type="entry name" value="Glutathione_Transferase_(cytos"/>
    <property type="match status" value="1"/>
</dbReference>
<dbReference type="Gene3D" id="1.20.1050.10">
    <property type="match status" value="1"/>
</dbReference>
<dbReference type="PROSITE" id="PS50405">
    <property type="entry name" value="GST_CTER"/>
    <property type="match status" value="1"/>
</dbReference>
<keyword evidence="7" id="KW-1185">Reference proteome</keyword>
<gene>
    <name evidence="6" type="ORF">NX774_17705</name>
</gene>
<feature type="domain" description="GST C-terminal" evidence="5">
    <location>
        <begin position="85"/>
        <end position="207"/>
    </location>
</feature>
<dbReference type="Pfam" id="PF13410">
    <property type="entry name" value="GST_C_2"/>
    <property type="match status" value="1"/>
</dbReference>
<dbReference type="InterPro" id="IPR050983">
    <property type="entry name" value="GST_Omega/HSP26"/>
</dbReference>
<dbReference type="Proteomes" id="UP001206126">
    <property type="component" value="Unassembled WGS sequence"/>
</dbReference>
<dbReference type="InterPro" id="IPR010987">
    <property type="entry name" value="Glutathione-S-Trfase_C-like"/>
</dbReference>
<evidence type="ECO:0000259" key="5">
    <source>
        <dbReference type="PROSITE" id="PS50405"/>
    </source>
</evidence>
<dbReference type="EC" id="2.5.1.18" evidence="1"/>
<dbReference type="PANTHER" id="PTHR43968">
    <property type="match status" value="1"/>
</dbReference>
<dbReference type="InterPro" id="IPR036282">
    <property type="entry name" value="Glutathione-S-Trfase_C_sf"/>
</dbReference>
<proteinExistence type="predicted"/>
<dbReference type="PANTHER" id="PTHR43968:SF6">
    <property type="entry name" value="GLUTATHIONE S-TRANSFERASE OMEGA"/>
    <property type="match status" value="1"/>
</dbReference>
<dbReference type="EMBL" id="JANUHB010000004">
    <property type="protein sequence ID" value="MCS0809761.1"/>
    <property type="molecule type" value="Genomic_DNA"/>
</dbReference>
<dbReference type="InterPro" id="IPR036249">
    <property type="entry name" value="Thioredoxin-like_sf"/>
</dbReference>
<dbReference type="SUPFAM" id="SSF52833">
    <property type="entry name" value="Thioredoxin-like"/>
    <property type="match status" value="1"/>
</dbReference>
<dbReference type="InterPro" id="IPR040079">
    <property type="entry name" value="Glutathione_S-Trfase"/>
</dbReference>
<dbReference type="Gene3D" id="3.40.30.10">
    <property type="entry name" value="Glutaredoxin"/>
    <property type="match status" value="1"/>
</dbReference>
<dbReference type="RefSeq" id="WP_258823585.1">
    <property type="nucleotide sequence ID" value="NZ_JANUHB010000004.1"/>
</dbReference>
<dbReference type="CDD" id="cd00570">
    <property type="entry name" value="GST_N_family"/>
    <property type="match status" value="1"/>
</dbReference>
<evidence type="ECO:0000256" key="3">
    <source>
        <dbReference type="ARBA" id="ARBA00047960"/>
    </source>
</evidence>
<evidence type="ECO:0000259" key="4">
    <source>
        <dbReference type="PROSITE" id="PS50404"/>
    </source>
</evidence>
<dbReference type="PROSITE" id="PS50404">
    <property type="entry name" value="GST_NTER"/>
    <property type="match status" value="1"/>
</dbReference>
<dbReference type="SUPFAM" id="SSF47616">
    <property type="entry name" value="GST C-terminal domain-like"/>
    <property type="match status" value="1"/>
</dbReference>
<dbReference type="InterPro" id="IPR004045">
    <property type="entry name" value="Glutathione_S-Trfase_N"/>
</dbReference>
<accession>A0ABT2DEM3</accession>
<dbReference type="CDD" id="cd00299">
    <property type="entry name" value="GST_C_family"/>
    <property type="match status" value="1"/>
</dbReference>